<evidence type="ECO:0000313" key="8">
    <source>
        <dbReference type="EMBL" id="RBP53468.1"/>
    </source>
</evidence>
<dbReference type="OrthoDB" id="7056880at2"/>
<evidence type="ECO:0000313" key="9">
    <source>
        <dbReference type="Proteomes" id="UP000253083"/>
    </source>
</evidence>
<feature type="domain" description="Nudix hydrolase" evidence="7">
    <location>
        <begin position="24"/>
        <end position="161"/>
    </location>
</feature>
<evidence type="ECO:0000256" key="1">
    <source>
        <dbReference type="ARBA" id="ARBA00001936"/>
    </source>
</evidence>
<evidence type="ECO:0000256" key="5">
    <source>
        <dbReference type="ARBA" id="ARBA00022842"/>
    </source>
</evidence>
<reference evidence="8 9" key="1">
    <citation type="submission" date="2018-06" db="EMBL/GenBank/DDBJ databases">
        <title>Genomic Encyclopedia of Type Strains, Phase IV (KMG-IV): sequencing the most valuable type-strain genomes for metagenomic binning, comparative biology and taxonomic classification.</title>
        <authorList>
            <person name="Goeker M."/>
        </authorList>
    </citation>
    <scope>NUCLEOTIDE SEQUENCE [LARGE SCALE GENOMIC DNA]</scope>
    <source>
        <strain evidence="8 9">DSM 24032</strain>
    </source>
</reference>
<evidence type="ECO:0000256" key="2">
    <source>
        <dbReference type="ARBA" id="ARBA00001946"/>
    </source>
</evidence>
<organism evidence="8 9">
    <name type="scientific">Arenicella xantha</name>
    <dbReference type="NCBI Taxonomy" id="644221"/>
    <lineage>
        <taxon>Bacteria</taxon>
        <taxon>Pseudomonadati</taxon>
        <taxon>Pseudomonadota</taxon>
        <taxon>Gammaproteobacteria</taxon>
        <taxon>Arenicellales</taxon>
        <taxon>Arenicellaceae</taxon>
        <taxon>Arenicella</taxon>
    </lineage>
</organism>
<dbReference type="AlphaFoldDB" id="A0A395JV80"/>
<keyword evidence="6" id="KW-0464">Manganese</keyword>
<accession>A0A395JV80</accession>
<dbReference type="InterPro" id="IPR000086">
    <property type="entry name" value="NUDIX_hydrolase_dom"/>
</dbReference>
<comment type="cofactor">
    <cofactor evidence="1">
        <name>Mn(2+)</name>
        <dbReference type="ChEBI" id="CHEBI:29035"/>
    </cofactor>
</comment>
<dbReference type="FunCoup" id="A0A395JV80">
    <property type="interactions" value="210"/>
</dbReference>
<sequence>MLIGQNELDRIREYRPKIQPEVSLMRASVAIILRDTESGTEFLMMQRAQHENDPWSGQMSFPGGKIEPDDASPRAAAIREAYEEVGADLSDADLVGQLDDLYGLKVDGVYSVHVSCFIFKPSKTLSLVGNYEVADMVWLPLSYLHDAANAHSFTHPLDQAFSMPGVMIDEGKKQILWGLSLRMVMGLYELLDWPMPVLSEAQKEILKNIEKREMSRDNVDKITRKIINRGDD</sequence>
<evidence type="ECO:0000256" key="4">
    <source>
        <dbReference type="ARBA" id="ARBA00022801"/>
    </source>
</evidence>
<keyword evidence="5" id="KW-0460">Magnesium</keyword>
<evidence type="ECO:0000256" key="6">
    <source>
        <dbReference type="ARBA" id="ARBA00023211"/>
    </source>
</evidence>
<dbReference type="PROSITE" id="PS51462">
    <property type="entry name" value="NUDIX"/>
    <property type="match status" value="1"/>
</dbReference>
<dbReference type="GO" id="GO:0010945">
    <property type="term" value="F:coenzyme A diphosphatase activity"/>
    <property type="evidence" value="ECO:0007669"/>
    <property type="project" value="InterPro"/>
</dbReference>
<keyword evidence="3" id="KW-0479">Metal-binding</keyword>
<gene>
    <name evidence="8" type="ORF">DFR28_101854</name>
</gene>
<dbReference type="EMBL" id="QNRT01000001">
    <property type="protein sequence ID" value="RBP53468.1"/>
    <property type="molecule type" value="Genomic_DNA"/>
</dbReference>
<dbReference type="InterPro" id="IPR015797">
    <property type="entry name" value="NUDIX_hydrolase-like_dom_sf"/>
</dbReference>
<dbReference type="InterPro" id="IPR045121">
    <property type="entry name" value="CoAse"/>
</dbReference>
<keyword evidence="9" id="KW-1185">Reference proteome</keyword>
<dbReference type="GO" id="GO:0046872">
    <property type="term" value="F:metal ion binding"/>
    <property type="evidence" value="ECO:0007669"/>
    <property type="project" value="UniProtKB-KW"/>
</dbReference>
<dbReference type="SUPFAM" id="SSF55811">
    <property type="entry name" value="Nudix"/>
    <property type="match status" value="1"/>
</dbReference>
<dbReference type="Pfam" id="PF00293">
    <property type="entry name" value="NUDIX"/>
    <property type="match status" value="1"/>
</dbReference>
<dbReference type="PANTHER" id="PTHR12992:SF11">
    <property type="entry name" value="MITOCHONDRIAL COENZYME A DIPHOSPHATASE NUDT8"/>
    <property type="match status" value="1"/>
</dbReference>
<proteinExistence type="predicted"/>
<dbReference type="Proteomes" id="UP000253083">
    <property type="component" value="Unassembled WGS sequence"/>
</dbReference>
<protein>
    <submittedName>
        <fullName evidence="8">8-oxo-dGTP pyrophosphatase MutT (NUDIX family)</fullName>
    </submittedName>
</protein>
<keyword evidence="4" id="KW-0378">Hydrolase</keyword>
<dbReference type="PANTHER" id="PTHR12992">
    <property type="entry name" value="NUDIX HYDROLASE"/>
    <property type="match status" value="1"/>
</dbReference>
<comment type="caution">
    <text evidence="8">The sequence shown here is derived from an EMBL/GenBank/DDBJ whole genome shotgun (WGS) entry which is preliminary data.</text>
</comment>
<evidence type="ECO:0000259" key="7">
    <source>
        <dbReference type="PROSITE" id="PS51462"/>
    </source>
</evidence>
<dbReference type="Gene3D" id="3.90.79.10">
    <property type="entry name" value="Nucleoside Triphosphate Pyrophosphohydrolase"/>
    <property type="match status" value="1"/>
</dbReference>
<dbReference type="CDD" id="cd03426">
    <property type="entry name" value="NUDIX_CoAse_Nudt7"/>
    <property type="match status" value="1"/>
</dbReference>
<evidence type="ECO:0000256" key="3">
    <source>
        <dbReference type="ARBA" id="ARBA00022723"/>
    </source>
</evidence>
<dbReference type="RefSeq" id="WP_113953031.1">
    <property type="nucleotide sequence ID" value="NZ_QNRT01000001.1"/>
</dbReference>
<dbReference type="InParanoid" id="A0A395JV80"/>
<comment type="cofactor">
    <cofactor evidence="2">
        <name>Mg(2+)</name>
        <dbReference type="ChEBI" id="CHEBI:18420"/>
    </cofactor>
</comment>
<name>A0A395JV80_9GAMM</name>